<feature type="compositionally biased region" description="Basic and acidic residues" evidence="1">
    <location>
        <begin position="176"/>
        <end position="195"/>
    </location>
</feature>
<evidence type="ECO:0000256" key="1">
    <source>
        <dbReference type="SAM" id="MobiDB-lite"/>
    </source>
</evidence>
<evidence type="ECO:0000313" key="3">
    <source>
        <dbReference type="Proteomes" id="UP000235145"/>
    </source>
</evidence>
<keyword evidence="3" id="KW-1185">Reference proteome</keyword>
<proteinExistence type="predicted"/>
<gene>
    <name evidence="2" type="ORF">LSAT_V11C200078270</name>
</gene>
<evidence type="ECO:0000313" key="2">
    <source>
        <dbReference type="EMBL" id="KAJ0220637.1"/>
    </source>
</evidence>
<organism evidence="2 3">
    <name type="scientific">Lactuca sativa</name>
    <name type="common">Garden lettuce</name>
    <dbReference type="NCBI Taxonomy" id="4236"/>
    <lineage>
        <taxon>Eukaryota</taxon>
        <taxon>Viridiplantae</taxon>
        <taxon>Streptophyta</taxon>
        <taxon>Embryophyta</taxon>
        <taxon>Tracheophyta</taxon>
        <taxon>Spermatophyta</taxon>
        <taxon>Magnoliopsida</taxon>
        <taxon>eudicotyledons</taxon>
        <taxon>Gunneridae</taxon>
        <taxon>Pentapetalae</taxon>
        <taxon>asterids</taxon>
        <taxon>campanulids</taxon>
        <taxon>Asterales</taxon>
        <taxon>Asteraceae</taxon>
        <taxon>Cichorioideae</taxon>
        <taxon>Cichorieae</taxon>
        <taxon>Lactucinae</taxon>
        <taxon>Lactuca</taxon>
    </lineage>
</organism>
<dbReference type="Proteomes" id="UP000235145">
    <property type="component" value="Unassembled WGS sequence"/>
</dbReference>
<reference evidence="2 3" key="1">
    <citation type="journal article" date="2017" name="Nat. Commun.">
        <title>Genome assembly with in vitro proximity ligation data and whole-genome triplication in lettuce.</title>
        <authorList>
            <person name="Reyes-Chin-Wo S."/>
            <person name="Wang Z."/>
            <person name="Yang X."/>
            <person name="Kozik A."/>
            <person name="Arikit S."/>
            <person name="Song C."/>
            <person name="Xia L."/>
            <person name="Froenicke L."/>
            <person name="Lavelle D.O."/>
            <person name="Truco M.J."/>
            <person name="Xia R."/>
            <person name="Zhu S."/>
            <person name="Xu C."/>
            <person name="Xu H."/>
            <person name="Xu X."/>
            <person name="Cox K."/>
            <person name="Korf I."/>
            <person name="Meyers B.C."/>
            <person name="Michelmore R.W."/>
        </authorList>
    </citation>
    <scope>NUCLEOTIDE SEQUENCE [LARGE SCALE GENOMIC DNA]</scope>
    <source>
        <strain evidence="3">cv. Salinas</strain>
        <tissue evidence="2">Seedlings</tissue>
    </source>
</reference>
<evidence type="ECO:0008006" key="4">
    <source>
        <dbReference type="Google" id="ProtNLM"/>
    </source>
</evidence>
<dbReference type="EMBL" id="NBSK02000002">
    <property type="protein sequence ID" value="KAJ0220637.1"/>
    <property type="molecule type" value="Genomic_DNA"/>
</dbReference>
<protein>
    <recommendedName>
        <fullName evidence="4">CCHC-type domain-containing protein</fullName>
    </recommendedName>
</protein>
<sequence>MPRHSNIFSFHTVYSYSSKLNQSHYRQYNHFPKRERSTRLIPGSQQEKKMKASSKVAKYKDAQDVWDPIKIRKDNAIVEKFKSFGSSLDEEVIVRKFLNFVPKKYLPIVASIEQYSDLESMPLKEAVGRIKAYEDILKSHDEKEEEQGQLLLTSSKSSEHEDNQWGRGRGRGRGFGRGERGRGRGSGRGDKSGFRCYECGKHGLFANECTKWKDKEK</sequence>
<dbReference type="AlphaFoldDB" id="A0A9R1XVD5"/>
<comment type="caution">
    <text evidence="2">The sequence shown here is derived from an EMBL/GenBank/DDBJ whole genome shotgun (WGS) entry which is preliminary data.</text>
</comment>
<accession>A0A9R1XVD5</accession>
<name>A0A9R1XVD5_LACSA</name>
<feature type="region of interest" description="Disordered" evidence="1">
    <location>
        <begin position="147"/>
        <end position="195"/>
    </location>
</feature>